<proteinExistence type="predicted"/>
<sequence>MLSLVKAGTAKWLKLEVKRAVKIVIAKEMVKPGKENPRRKAQNPRVVRLFETV</sequence>
<dbReference type="AlphaFoldDB" id="A0A562SV05"/>
<reference evidence="1 2" key="1">
    <citation type="journal article" date="2015" name="Stand. Genomic Sci.">
        <title>Genomic Encyclopedia of Bacterial and Archaeal Type Strains, Phase III: the genomes of soil and plant-associated and newly described type strains.</title>
        <authorList>
            <person name="Whitman W.B."/>
            <person name="Woyke T."/>
            <person name="Klenk H.P."/>
            <person name="Zhou Y."/>
            <person name="Lilburn T.G."/>
            <person name="Beck B.J."/>
            <person name="De Vos P."/>
            <person name="Vandamme P."/>
            <person name="Eisen J.A."/>
            <person name="Garrity G."/>
            <person name="Hugenholtz P."/>
            <person name="Kyrpides N.C."/>
        </authorList>
    </citation>
    <scope>NUCLEOTIDE SEQUENCE [LARGE SCALE GENOMIC DNA]</scope>
    <source>
        <strain evidence="1 2">CGMCC 1.7271</strain>
    </source>
</reference>
<evidence type="ECO:0000313" key="2">
    <source>
        <dbReference type="Proteomes" id="UP000316167"/>
    </source>
</evidence>
<dbReference type="RefSeq" id="WP_158637267.1">
    <property type="nucleotide sequence ID" value="NZ_VLLE01000002.1"/>
</dbReference>
<accession>A0A562SV05</accession>
<name>A0A562SV05_9BACT</name>
<dbReference type="EMBL" id="VLLE01000002">
    <property type="protein sequence ID" value="TWI84884.1"/>
    <property type="molecule type" value="Genomic_DNA"/>
</dbReference>
<comment type="caution">
    <text evidence="1">The sequence shown here is derived from an EMBL/GenBank/DDBJ whole genome shotgun (WGS) entry which is preliminary data.</text>
</comment>
<gene>
    <name evidence="1" type="ORF">IQ13_0037</name>
</gene>
<evidence type="ECO:0000313" key="1">
    <source>
        <dbReference type="EMBL" id="TWI84884.1"/>
    </source>
</evidence>
<organism evidence="1 2">
    <name type="scientific">Lacibacter cauensis</name>
    <dbReference type="NCBI Taxonomy" id="510947"/>
    <lineage>
        <taxon>Bacteria</taxon>
        <taxon>Pseudomonadati</taxon>
        <taxon>Bacteroidota</taxon>
        <taxon>Chitinophagia</taxon>
        <taxon>Chitinophagales</taxon>
        <taxon>Chitinophagaceae</taxon>
        <taxon>Lacibacter</taxon>
    </lineage>
</organism>
<protein>
    <submittedName>
        <fullName evidence="1">Uncharacterized protein</fullName>
    </submittedName>
</protein>
<keyword evidence="2" id="KW-1185">Reference proteome</keyword>
<dbReference type="Proteomes" id="UP000316167">
    <property type="component" value="Unassembled WGS sequence"/>
</dbReference>